<gene>
    <name evidence="1" type="ORF">DI563_04065</name>
</gene>
<dbReference type="AlphaFoldDB" id="A0A2W5QJC9"/>
<comment type="caution">
    <text evidence="1">The sequence shown here is derived from an EMBL/GenBank/DDBJ whole genome shotgun (WGS) entry which is preliminary data.</text>
</comment>
<protein>
    <submittedName>
        <fullName evidence="1">Uncharacterized protein</fullName>
    </submittedName>
</protein>
<dbReference type="InterPro" id="IPR024524">
    <property type="entry name" value="DUF3800"/>
</dbReference>
<reference evidence="1 2" key="1">
    <citation type="submission" date="2017-08" db="EMBL/GenBank/DDBJ databases">
        <title>Infants hospitalized years apart are colonized by the same room-sourced microbial strains.</title>
        <authorList>
            <person name="Brooks B."/>
            <person name="Olm M.R."/>
            <person name="Firek B.A."/>
            <person name="Baker R."/>
            <person name="Thomas B.C."/>
            <person name="Morowitz M.J."/>
            <person name="Banfield J.F."/>
        </authorList>
    </citation>
    <scope>NUCLEOTIDE SEQUENCE [LARGE SCALE GENOMIC DNA]</scope>
    <source>
        <strain evidence="1">S2_005_003_R2_41</strain>
    </source>
</reference>
<evidence type="ECO:0000313" key="2">
    <source>
        <dbReference type="Proteomes" id="UP000249135"/>
    </source>
</evidence>
<dbReference type="EMBL" id="QFPP01000023">
    <property type="protein sequence ID" value="PZQ77338.1"/>
    <property type="molecule type" value="Genomic_DNA"/>
</dbReference>
<accession>A0A2W5QJC9</accession>
<organism evidence="1 2">
    <name type="scientific">Variovorax paradoxus</name>
    <dbReference type="NCBI Taxonomy" id="34073"/>
    <lineage>
        <taxon>Bacteria</taxon>
        <taxon>Pseudomonadati</taxon>
        <taxon>Pseudomonadota</taxon>
        <taxon>Betaproteobacteria</taxon>
        <taxon>Burkholderiales</taxon>
        <taxon>Comamonadaceae</taxon>
        <taxon>Variovorax</taxon>
    </lineage>
</organism>
<sequence>MVNIRLALVVKIGSAPTASIDFSRSHEVIGVQLADIVAGATMRFFRDTDAGTSVSRELEEAIMRMIAEGDERTGYGLNQVVPTANVHNAGFDTSTSSSRAPWGSR</sequence>
<name>A0A2W5QJC9_VARPD</name>
<evidence type="ECO:0000313" key="1">
    <source>
        <dbReference type="EMBL" id="PZQ77338.1"/>
    </source>
</evidence>
<dbReference type="Proteomes" id="UP000249135">
    <property type="component" value="Unassembled WGS sequence"/>
</dbReference>
<dbReference type="Pfam" id="PF12686">
    <property type="entry name" value="DUF3800"/>
    <property type="match status" value="1"/>
</dbReference>
<proteinExistence type="predicted"/>